<dbReference type="GO" id="GO:0009350">
    <property type="term" value="C:ethanolamine ammonia-lyase complex"/>
    <property type="evidence" value="ECO:0007669"/>
    <property type="project" value="UniProtKB-UniRule"/>
</dbReference>
<keyword evidence="2 5" id="KW-0456">Lyase</keyword>
<dbReference type="UniPathway" id="UPA00560"/>
<feature type="region of interest" description="Disordered" evidence="6">
    <location>
        <begin position="1"/>
        <end position="37"/>
    </location>
</feature>
<comment type="subunit">
    <text evidence="5">The basic unit is a heterodimer which dimerizes to form tetramers. The heterotetramers trimerize; 6 large subunits form a core ring with 6 small subunits projecting outwards.</text>
</comment>
<keyword evidence="1 5" id="KW-0846">Cobalamin</keyword>
<feature type="binding site" evidence="5">
    <location>
        <position position="180"/>
    </location>
    <ligand>
        <name>adenosylcob(III)alamin</name>
        <dbReference type="ChEBI" id="CHEBI:18408"/>
    </ligand>
</feature>
<dbReference type="PANTHER" id="PTHR39330:SF1">
    <property type="entry name" value="ETHANOLAMINE AMMONIA-LYASE SMALL SUBUNIT"/>
    <property type="match status" value="1"/>
</dbReference>
<comment type="caution">
    <text evidence="7">The sequence shown here is derived from an EMBL/GenBank/DDBJ whole genome shotgun (WGS) entry which is preliminary data.</text>
</comment>
<dbReference type="InterPro" id="IPR009246">
    <property type="entry name" value="EutC"/>
</dbReference>
<dbReference type="GO" id="GO:0008851">
    <property type="term" value="F:ethanolamine ammonia-lyase activity"/>
    <property type="evidence" value="ECO:0007669"/>
    <property type="project" value="UniProtKB-UniRule"/>
</dbReference>
<comment type="similarity">
    <text evidence="5">Belongs to the EutC family.</text>
</comment>
<evidence type="ECO:0000313" key="7">
    <source>
        <dbReference type="EMBL" id="KYH25972.1"/>
    </source>
</evidence>
<comment type="cofactor">
    <cofactor evidence="5">
        <name>adenosylcob(III)alamin</name>
        <dbReference type="ChEBI" id="CHEBI:18408"/>
    </cofactor>
    <text evidence="5">Binds between the large and small subunits.</text>
</comment>
<evidence type="ECO:0000256" key="1">
    <source>
        <dbReference type="ARBA" id="ARBA00022628"/>
    </source>
</evidence>
<dbReference type="OrthoDB" id="203680at2157"/>
<reference evidence="7 8" key="1">
    <citation type="submission" date="2016-02" db="EMBL/GenBank/DDBJ databases">
        <title>Genome sequence of Halalkalicoccus paucihalophilus DSM 24557.</title>
        <authorList>
            <person name="Poehlein A."/>
            <person name="Daniel R."/>
        </authorList>
    </citation>
    <scope>NUCLEOTIDE SEQUENCE [LARGE SCALE GENOMIC DNA]</scope>
    <source>
        <strain evidence="7 8">DSM 24557</strain>
    </source>
</reference>
<dbReference type="AlphaFoldDB" id="A0A151AEJ6"/>
<evidence type="ECO:0000256" key="3">
    <source>
        <dbReference type="ARBA" id="ARBA00023285"/>
    </source>
</evidence>
<dbReference type="Proteomes" id="UP000075321">
    <property type="component" value="Unassembled WGS sequence"/>
</dbReference>
<feature type="compositionally biased region" description="Basic and acidic residues" evidence="6">
    <location>
        <begin position="1"/>
        <end position="27"/>
    </location>
</feature>
<gene>
    <name evidence="5 7" type="primary">eutC</name>
    <name evidence="7" type="ORF">HAPAU_10620</name>
</gene>
<accession>A0A151AEJ6</accession>
<keyword evidence="8" id="KW-1185">Reference proteome</keyword>
<dbReference type="GO" id="GO:0006520">
    <property type="term" value="P:amino acid metabolic process"/>
    <property type="evidence" value="ECO:0007669"/>
    <property type="project" value="InterPro"/>
</dbReference>
<organism evidence="7 8">
    <name type="scientific">Halalkalicoccus paucihalophilus</name>
    <dbReference type="NCBI Taxonomy" id="1008153"/>
    <lineage>
        <taxon>Archaea</taxon>
        <taxon>Methanobacteriati</taxon>
        <taxon>Methanobacteriota</taxon>
        <taxon>Stenosarchaea group</taxon>
        <taxon>Halobacteria</taxon>
        <taxon>Halobacteriales</taxon>
        <taxon>Halococcaceae</taxon>
        <taxon>Halalkalicoccus</taxon>
    </lineage>
</organism>
<keyword evidence="4" id="KW-1283">Bacterial microcompartment</keyword>
<feature type="binding site" evidence="5">
    <location>
        <position position="159"/>
    </location>
    <ligand>
        <name>adenosylcob(III)alamin</name>
        <dbReference type="ChEBI" id="CHEBI:18408"/>
    </ligand>
</feature>
<dbReference type="Pfam" id="PF05985">
    <property type="entry name" value="EutC"/>
    <property type="match status" value="1"/>
</dbReference>
<dbReference type="EC" id="4.3.1.7" evidence="5"/>
<dbReference type="NCBIfam" id="NF003971">
    <property type="entry name" value="PRK05465.1"/>
    <property type="match status" value="1"/>
</dbReference>
<name>A0A151AEJ6_9EURY</name>
<dbReference type="InterPro" id="IPR042255">
    <property type="entry name" value="EutC_N"/>
</dbReference>
<dbReference type="PIRSF" id="PIRSF018982">
    <property type="entry name" value="EutC"/>
    <property type="match status" value="1"/>
</dbReference>
<comment type="pathway">
    <text evidence="5">Amine and polyamine degradation; ethanolamine degradation.</text>
</comment>
<sequence length="254" mass="27679">MSDKRAKDRLDGPRDPDLLERITDRNPSRLGVGRAGSRPRTDTLLEFRADHGIARDAVLTNVDEGFIEETGLVKIGTLIEDTEEYLARPDRGREISAETAEYLREHCEEGPEVQLVVADGLSSSAVEANVPDLLPILLDGLADRDLRVGTPVFVEYGRVDVMDAIGEELDADCCVILIGERPGLASAESLSAYLVYGPERGGPTAKKSVISNIHQGGLPPVEAGAQLVDLIAEMCERERSGIDLREDDREFVTD</sequence>
<proteinExistence type="inferred from homology"/>
<evidence type="ECO:0000256" key="5">
    <source>
        <dbReference type="HAMAP-Rule" id="MF_00601"/>
    </source>
</evidence>
<dbReference type="GO" id="GO:0031419">
    <property type="term" value="F:cobalamin binding"/>
    <property type="evidence" value="ECO:0007669"/>
    <property type="project" value="UniProtKB-UniRule"/>
</dbReference>
<keyword evidence="3 5" id="KW-0170">Cobalt</keyword>
<comment type="function">
    <text evidence="5">May catalyze the deamination of various vicinal amino-alcohols to oxo compounds.Would allow this organism to utilize ethanolamine as the sole source of nitrogen and carbon in the presence of external vitamin B12.</text>
</comment>
<protein>
    <recommendedName>
        <fullName evidence="5">Putative ethanolamine ammonia-lyase small subunit</fullName>
        <shortName evidence="5">EAL small subunit</shortName>
        <ecNumber evidence="5">4.3.1.7</ecNumber>
    </recommendedName>
</protein>
<evidence type="ECO:0000256" key="2">
    <source>
        <dbReference type="ARBA" id="ARBA00023239"/>
    </source>
</evidence>
<dbReference type="PANTHER" id="PTHR39330">
    <property type="entry name" value="ETHANOLAMINE AMMONIA-LYASE LIGHT CHAIN"/>
    <property type="match status" value="1"/>
</dbReference>
<comment type="catalytic activity">
    <reaction evidence="5">
        <text>ethanolamine = acetaldehyde + NH4(+)</text>
        <dbReference type="Rhea" id="RHEA:15313"/>
        <dbReference type="ChEBI" id="CHEBI:15343"/>
        <dbReference type="ChEBI" id="CHEBI:28938"/>
        <dbReference type="ChEBI" id="CHEBI:57603"/>
        <dbReference type="EC" id="4.3.1.7"/>
    </reaction>
</comment>
<dbReference type="InterPro" id="IPR042251">
    <property type="entry name" value="EutC_C"/>
</dbReference>
<dbReference type="HAMAP" id="MF_00601">
    <property type="entry name" value="EutC"/>
    <property type="match status" value="1"/>
</dbReference>
<evidence type="ECO:0000313" key="8">
    <source>
        <dbReference type="Proteomes" id="UP000075321"/>
    </source>
</evidence>
<evidence type="ECO:0000256" key="6">
    <source>
        <dbReference type="SAM" id="MobiDB-lite"/>
    </source>
</evidence>
<dbReference type="GO" id="GO:0046336">
    <property type="term" value="P:ethanolamine catabolic process"/>
    <property type="evidence" value="ECO:0007669"/>
    <property type="project" value="UniProtKB-UniRule"/>
</dbReference>
<dbReference type="Gene3D" id="1.10.30.40">
    <property type="entry name" value="Ethanolamine ammonia-lyase light chain (EutC), N-terminal domain"/>
    <property type="match status" value="1"/>
</dbReference>
<dbReference type="Gene3D" id="3.40.50.11240">
    <property type="entry name" value="Ethanolamine ammonia-lyase light chain (EutC)"/>
    <property type="match status" value="1"/>
</dbReference>
<dbReference type="PATRIC" id="fig|1008153.3.peg.1065"/>
<comment type="caution">
    <text evidence="5">Lacks conserved residue(s) required for the propagation of feature annotation.</text>
</comment>
<dbReference type="RefSeq" id="WP_066380339.1">
    <property type="nucleotide sequence ID" value="NZ_LTAZ01000004.1"/>
</dbReference>
<dbReference type="EMBL" id="LTAZ01000004">
    <property type="protein sequence ID" value="KYH25972.1"/>
    <property type="molecule type" value="Genomic_DNA"/>
</dbReference>
<evidence type="ECO:0000256" key="4">
    <source>
        <dbReference type="ARBA" id="ARBA00024446"/>
    </source>
</evidence>